<comment type="caution">
    <text evidence="2">The sequence shown here is derived from an EMBL/GenBank/DDBJ whole genome shotgun (WGS) entry which is preliminary data.</text>
</comment>
<accession>A0AA40I8N3</accession>
<evidence type="ECO:0000256" key="1">
    <source>
        <dbReference type="SAM" id="MobiDB-lite"/>
    </source>
</evidence>
<feature type="compositionally biased region" description="Low complexity" evidence="1">
    <location>
        <begin position="118"/>
        <end position="127"/>
    </location>
</feature>
<dbReference type="EMBL" id="JAULJE010000003">
    <property type="protein sequence ID" value="KAK1345082.1"/>
    <property type="molecule type" value="Genomic_DNA"/>
</dbReference>
<gene>
    <name evidence="2" type="ORF">QTO34_013787</name>
</gene>
<organism evidence="2 3">
    <name type="scientific">Cnephaeus nilssonii</name>
    <name type="common">Northern bat</name>
    <name type="synonym">Eptesicus nilssonii</name>
    <dbReference type="NCBI Taxonomy" id="3371016"/>
    <lineage>
        <taxon>Eukaryota</taxon>
        <taxon>Metazoa</taxon>
        <taxon>Chordata</taxon>
        <taxon>Craniata</taxon>
        <taxon>Vertebrata</taxon>
        <taxon>Euteleostomi</taxon>
        <taxon>Mammalia</taxon>
        <taxon>Eutheria</taxon>
        <taxon>Laurasiatheria</taxon>
        <taxon>Chiroptera</taxon>
        <taxon>Yangochiroptera</taxon>
        <taxon>Vespertilionidae</taxon>
        <taxon>Cnephaeus</taxon>
    </lineage>
</organism>
<reference evidence="2" key="1">
    <citation type="submission" date="2023-06" db="EMBL/GenBank/DDBJ databases">
        <title>Reference genome for the Northern bat (Eptesicus nilssonii), a most northern bat species.</title>
        <authorList>
            <person name="Laine V.N."/>
            <person name="Pulliainen A.T."/>
            <person name="Lilley T.M."/>
        </authorList>
    </citation>
    <scope>NUCLEOTIDE SEQUENCE</scope>
    <source>
        <strain evidence="2">BLF_Eptnil</strain>
        <tissue evidence="2">Kidney</tissue>
    </source>
</reference>
<keyword evidence="3" id="KW-1185">Reference proteome</keyword>
<protein>
    <submittedName>
        <fullName evidence="2">Uncharacterized protein</fullName>
    </submittedName>
</protein>
<feature type="compositionally biased region" description="Low complexity" evidence="1">
    <location>
        <begin position="214"/>
        <end position="228"/>
    </location>
</feature>
<evidence type="ECO:0000313" key="2">
    <source>
        <dbReference type="EMBL" id="KAK1345082.1"/>
    </source>
</evidence>
<feature type="compositionally biased region" description="Basic and acidic residues" evidence="1">
    <location>
        <begin position="67"/>
        <end position="80"/>
    </location>
</feature>
<feature type="compositionally biased region" description="Polar residues" evidence="1">
    <location>
        <begin position="197"/>
        <end position="208"/>
    </location>
</feature>
<dbReference type="Proteomes" id="UP001177744">
    <property type="component" value="Unassembled WGS sequence"/>
</dbReference>
<feature type="region of interest" description="Disordered" evidence="1">
    <location>
        <begin position="118"/>
        <end position="142"/>
    </location>
</feature>
<sequence length="259" mass="27153">MGGWLLVLRREPALGPSWERGHIRHNPPPVPHPSPGPSGSGEEATVTGPGVEGTDASCCHRRSRTMRGRERDSELETLMREKHRSAASCTPPTGDVPATKGTDVGFCPHLIQLESHSPLSPASSSLSPPVPSVLPHPASVPQSPQLRLIQPESLNPLNPALRRPGSSGEDATPITLLLLPLSATTAAKFSRLKVQDPGTSMGRSTTQPEAGLMAGKRSCSSGSLSHGHSGSRRSGARSLGLTTGPSIKSPPTHMHLKIA</sequence>
<feature type="region of interest" description="Disordered" evidence="1">
    <location>
        <begin position="195"/>
        <end position="259"/>
    </location>
</feature>
<dbReference type="AlphaFoldDB" id="A0AA40I8N3"/>
<feature type="compositionally biased region" description="Pro residues" evidence="1">
    <location>
        <begin position="26"/>
        <end position="36"/>
    </location>
</feature>
<evidence type="ECO:0000313" key="3">
    <source>
        <dbReference type="Proteomes" id="UP001177744"/>
    </source>
</evidence>
<proteinExistence type="predicted"/>
<feature type="region of interest" description="Disordered" evidence="1">
    <location>
        <begin position="15"/>
        <end position="97"/>
    </location>
</feature>
<name>A0AA40I8N3_CNENI</name>